<gene>
    <name evidence="1" type="ORF">HRI_001193300</name>
</gene>
<dbReference type="PANTHER" id="PTHR46890">
    <property type="entry name" value="NON-LTR RETROLELEMENT REVERSE TRANSCRIPTASE-LIKE PROTEIN-RELATED"/>
    <property type="match status" value="1"/>
</dbReference>
<sequence>MLRLNNDAWCDDPSVLKAHAITYFSELFTTSSRALPREDFCDGFSRIPHERLYELIRVVTLEEVRDVVFSMDPFKASGADGFQTVFFQRNWSTVGESVHRFAHDFFTTRVLPDDANRTLLVLIPKVPNPEKISQFRPIGLCTVLYKVVTKILVNRLKPFLSDWNKAWMAINVDLEKAYDRLE</sequence>
<dbReference type="OrthoDB" id="1002463at2759"/>
<protein>
    <recommendedName>
        <fullName evidence="3">Reverse transcriptase</fullName>
    </recommendedName>
</protein>
<evidence type="ECO:0000313" key="2">
    <source>
        <dbReference type="Proteomes" id="UP001165190"/>
    </source>
</evidence>
<dbReference type="PANTHER" id="PTHR46890:SF48">
    <property type="entry name" value="RNA-DIRECTED DNA POLYMERASE"/>
    <property type="match status" value="1"/>
</dbReference>
<proteinExistence type="predicted"/>
<organism evidence="1 2">
    <name type="scientific">Hibiscus trionum</name>
    <name type="common">Flower of an hour</name>
    <dbReference type="NCBI Taxonomy" id="183268"/>
    <lineage>
        <taxon>Eukaryota</taxon>
        <taxon>Viridiplantae</taxon>
        <taxon>Streptophyta</taxon>
        <taxon>Embryophyta</taxon>
        <taxon>Tracheophyta</taxon>
        <taxon>Spermatophyta</taxon>
        <taxon>Magnoliopsida</taxon>
        <taxon>eudicotyledons</taxon>
        <taxon>Gunneridae</taxon>
        <taxon>Pentapetalae</taxon>
        <taxon>rosids</taxon>
        <taxon>malvids</taxon>
        <taxon>Malvales</taxon>
        <taxon>Malvaceae</taxon>
        <taxon>Malvoideae</taxon>
        <taxon>Hibiscus</taxon>
    </lineage>
</organism>
<reference evidence="1" key="1">
    <citation type="submission" date="2023-05" db="EMBL/GenBank/DDBJ databases">
        <title>Genome and transcriptome analyses reveal genes involved in the formation of fine ridges on petal epidermal cells in Hibiscus trionum.</title>
        <authorList>
            <person name="Koshimizu S."/>
            <person name="Masuda S."/>
            <person name="Ishii T."/>
            <person name="Shirasu K."/>
            <person name="Hoshino A."/>
            <person name="Arita M."/>
        </authorList>
    </citation>
    <scope>NUCLEOTIDE SEQUENCE</scope>
    <source>
        <strain evidence="1">Hamamatsu line</strain>
    </source>
</reference>
<evidence type="ECO:0008006" key="3">
    <source>
        <dbReference type="Google" id="ProtNLM"/>
    </source>
</evidence>
<name>A0A9W7HCU2_HIBTR</name>
<dbReference type="AlphaFoldDB" id="A0A9W7HCU2"/>
<comment type="caution">
    <text evidence="1">The sequence shown here is derived from an EMBL/GenBank/DDBJ whole genome shotgun (WGS) entry which is preliminary data.</text>
</comment>
<dbReference type="EMBL" id="BSYR01000011">
    <property type="protein sequence ID" value="GMI75240.1"/>
    <property type="molecule type" value="Genomic_DNA"/>
</dbReference>
<keyword evidence="2" id="KW-1185">Reference proteome</keyword>
<dbReference type="InterPro" id="IPR052343">
    <property type="entry name" value="Retrotransposon-Effector_Assoc"/>
</dbReference>
<evidence type="ECO:0000313" key="1">
    <source>
        <dbReference type="EMBL" id="GMI75240.1"/>
    </source>
</evidence>
<dbReference type="Proteomes" id="UP001165190">
    <property type="component" value="Unassembled WGS sequence"/>
</dbReference>
<accession>A0A9W7HCU2</accession>